<evidence type="ECO:0000256" key="1">
    <source>
        <dbReference type="SAM" id="MobiDB-lite"/>
    </source>
</evidence>
<dbReference type="AlphaFoldDB" id="A0A833YI11"/>
<feature type="compositionally biased region" description="Gly residues" evidence="1">
    <location>
        <begin position="1"/>
        <end position="11"/>
    </location>
</feature>
<organism evidence="2 3">
    <name type="scientific">Phyllostomus discolor</name>
    <name type="common">pale spear-nosed bat</name>
    <dbReference type="NCBI Taxonomy" id="89673"/>
    <lineage>
        <taxon>Eukaryota</taxon>
        <taxon>Metazoa</taxon>
        <taxon>Chordata</taxon>
        <taxon>Craniata</taxon>
        <taxon>Vertebrata</taxon>
        <taxon>Euteleostomi</taxon>
        <taxon>Mammalia</taxon>
        <taxon>Eutheria</taxon>
        <taxon>Laurasiatheria</taxon>
        <taxon>Chiroptera</taxon>
        <taxon>Yangochiroptera</taxon>
        <taxon>Phyllostomidae</taxon>
        <taxon>Phyllostominae</taxon>
        <taxon>Phyllostomus</taxon>
    </lineage>
</organism>
<feature type="compositionally biased region" description="Polar residues" evidence="1">
    <location>
        <begin position="13"/>
        <end position="22"/>
    </location>
</feature>
<evidence type="ECO:0000313" key="3">
    <source>
        <dbReference type="Proteomes" id="UP000664940"/>
    </source>
</evidence>
<proteinExistence type="predicted"/>
<name>A0A833YI11_9CHIR</name>
<dbReference type="EMBL" id="JABVXQ010000016">
    <property type="protein sequence ID" value="KAF6073441.1"/>
    <property type="molecule type" value="Genomic_DNA"/>
</dbReference>
<protein>
    <submittedName>
        <fullName evidence="2">Uncharacterized protein</fullName>
    </submittedName>
</protein>
<feature type="region of interest" description="Disordered" evidence="1">
    <location>
        <begin position="1"/>
        <end position="41"/>
    </location>
</feature>
<evidence type="ECO:0000313" key="2">
    <source>
        <dbReference type="EMBL" id="KAF6073441.1"/>
    </source>
</evidence>
<gene>
    <name evidence="2" type="ORF">HJG60_009565</name>
</gene>
<sequence length="285" mass="30732">MLASGSGGWGGCSQHSDMQWSHSHPARTARSEQSVGPQHGKCPRVLSEVRCPARPAVPLREAGGGAQLAQQRWLSPDTCQGTRDCRGAQGSCGAWGLWHRALPAQQPDACPALTWVQSSCLELRVQLSHLNQGPLDKRDASRPAWRLRTAVGASRQSCASSACCLWMVTLKPWARCPHPRPGACSLQQGATPLHPTLTPTPPKLAPTHAHLQPHPLCCVMGEAGHGLYLVSPSWPGSPHHQTHLHAPRSRRTRCHLPSKHDTIKSLFCGHGGSIVPPLPSQKIPH</sequence>
<dbReference type="Proteomes" id="UP000664940">
    <property type="component" value="Unassembled WGS sequence"/>
</dbReference>
<reference evidence="2 3" key="1">
    <citation type="journal article" date="2020" name="Nature">
        <title>Six reference-quality genomes reveal evolution of bat adaptations.</title>
        <authorList>
            <person name="Jebb D."/>
            <person name="Huang Z."/>
            <person name="Pippel M."/>
            <person name="Hughes G.M."/>
            <person name="Lavrichenko K."/>
            <person name="Devanna P."/>
            <person name="Winkler S."/>
            <person name="Jermiin L.S."/>
            <person name="Skirmuntt E.C."/>
            <person name="Katzourakis A."/>
            <person name="Burkitt-Gray L."/>
            <person name="Ray D.A."/>
            <person name="Sullivan K.A.M."/>
            <person name="Roscito J.G."/>
            <person name="Kirilenko B.M."/>
            <person name="Davalos L.M."/>
            <person name="Corthals A.P."/>
            <person name="Power M.L."/>
            <person name="Jones G."/>
            <person name="Ransome R.D."/>
            <person name="Dechmann D.K.N."/>
            <person name="Locatelli A.G."/>
            <person name="Puechmaille S.J."/>
            <person name="Fedrigo O."/>
            <person name="Jarvis E.D."/>
            <person name="Hiller M."/>
            <person name="Vernes S.C."/>
            <person name="Myers E.W."/>
            <person name="Teeling E.C."/>
        </authorList>
    </citation>
    <scope>NUCLEOTIDE SEQUENCE [LARGE SCALE GENOMIC DNA]</scope>
    <source>
        <strain evidence="2">Bat1K_MPI-CBG_1</strain>
    </source>
</reference>
<accession>A0A833YI11</accession>
<comment type="caution">
    <text evidence="2">The sequence shown here is derived from an EMBL/GenBank/DDBJ whole genome shotgun (WGS) entry which is preliminary data.</text>
</comment>